<evidence type="ECO:0000256" key="1">
    <source>
        <dbReference type="SAM" id="MobiDB-lite"/>
    </source>
</evidence>
<dbReference type="AlphaFoldDB" id="A0A7S2IBH9"/>
<name>A0A7S2IBH9_9STRA</name>
<feature type="compositionally biased region" description="Low complexity" evidence="1">
    <location>
        <begin position="332"/>
        <end position="342"/>
    </location>
</feature>
<evidence type="ECO:0000313" key="2">
    <source>
        <dbReference type="EMBL" id="CAD9514273.1"/>
    </source>
</evidence>
<reference evidence="2" key="1">
    <citation type="submission" date="2021-01" db="EMBL/GenBank/DDBJ databases">
        <authorList>
            <person name="Corre E."/>
            <person name="Pelletier E."/>
            <person name="Niang G."/>
            <person name="Scheremetjew M."/>
            <person name="Finn R."/>
            <person name="Kale V."/>
            <person name="Holt S."/>
            <person name="Cochrane G."/>
            <person name="Meng A."/>
            <person name="Brown T."/>
            <person name="Cohen L."/>
        </authorList>
    </citation>
    <scope>NUCLEOTIDE SEQUENCE</scope>
    <source>
        <strain evidence="2">CCMP826</strain>
    </source>
</reference>
<gene>
    <name evidence="2" type="ORF">HTAM1171_LOCUS10947</name>
</gene>
<accession>A0A7S2IBH9</accession>
<protein>
    <submittedName>
        <fullName evidence="2">Uncharacterized protein</fullName>
    </submittedName>
</protein>
<organism evidence="2">
    <name type="scientific">Helicotheca tamesis</name>
    <dbReference type="NCBI Taxonomy" id="374047"/>
    <lineage>
        <taxon>Eukaryota</taxon>
        <taxon>Sar</taxon>
        <taxon>Stramenopiles</taxon>
        <taxon>Ochrophyta</taxon>
        <taxon>Bacillariophyta</taxon>
        <taxon>Mediophyceae</taxon>
        <taxon>Lithodesmiophycidae</taxon>
        <taxon>Lithodesmiales</taxon>
        <taxon>Lithodesmiaceae</taxon>
        <taxon>Helicotheca</taxon>
    </lineage>
</organism>
<feature type="region of interest" description="Disordered" evidence="1">
    <location>
        <begin position="332"/>
        <end position="388"/>
    </location>
</feature>
<sequence>MKSAPDEILGRFACHLSCEYSSEPDVLPCHATTTAATSYLPHLLSSLDEERVKCCFPCLALGPPSRRGGKNVRRCPGMVAGEGNNGDDESLAELARELRRTMRLGKRAVPLAPSMLLRNVLRSFGAMLERRLRRTVYKLAERSARMARAMATPRDGNAFDADAYYEAVREKERIAAALNALSSSGEDSDAHTSFSSLPSSSRPAWTLMTPVAATTTFSAQTQHEIDDYWEVEQDGAEVELPIRLMANIDVHVLNGQVVTVSFGAPGTISGIFASRRNRPDSVSVEIDTTVLLREMKRRCRELVKMALTIASEGTPGVNAVIDDLDSVSSMSSSSHASYGSASPVRISRSPYSRLSRKTRSSGSKSPVRLFSRSPVKRRKHLPPSPVLE</sequence>
<proteinExistence type="predicted"/>
<dbReference type="EMBL" id="HBGV01017752">
    <property type="protein sequence ID" value="CAD9514273.1"/>
    <property type="molecule type" value="Transcribed_RNA"/>
</dbReference>